<feature type="region of interest" description="Disordered" evidence="1">
    <location>
        <begin position="147"/>
        <end position="232"/>
    </location>
</feature>
<dbReference type="InParanoid" id="H3GL45"/>
<dbReference type="AlphaFoldDB" id="H3GL45"/>
<evidence type="ECO:0000256" key="1">
    <source>
        <dbReference type="SAM" id="MobiDB-lite"/>
    </source>
</evidence>
<protein>
    <submittedName>
        <fullName evidence="2">Uncharacterized protein</fullName>
    </submittedName>
</protein>
<dbReference type="eggNOG" id="ENOG502SRE0">
    <property type="taxonomic scope" value="Eukaryota"/>
</dbReference>
<name>H3GL45_PHYRM</name>
<dbReference type="Proteomes" id="UP000005238">
    <property type="component" value="Unassembled WGS sequence"/>
</dbReference>
<dbReference type="VEuPathDB" id="FungiDB:KRP22_1481"/>
<dbReference type="VEuPathDB" id="FungiDB:KRP23_1161"/>
<feature type="compositionally biased region" description="Basic and acidic residues" evidence="1">
    <location>
        <begin position="43"/>
        <end position="56"/>
    </location>
</feature>
<reference evidence="2" key="2">
    <citation type="submission" date="2015-06" db="UniProtKB">
        <authorList>
            <consortium name="EnsemblProtists"/>
        </authorList>
    </citation>
    <scope>IDENTIFICATION</scope>
    <source>
        <strain evidence="2">Pr102</strain>
    </source>
</reference>
<keyword evidence="3" id="KW-1185">Reference proteome</keyword>
<accession>H3GL45</accession>
<proteinExistence type="predicted"/>
<feature type="region of interest" description="Disordered" evidence="1">
    <location>
        <begin position="21"/>
        <end position="67"/>
    </location>
</feature>
<evidence type="ECO:0000313" key="3">
    <source>
        <dbReference type="Proteomes" id="UP000005238"/>
    </source>
</evidence>
<organism evidence="2 3">
    <name type="scientific">Phytophthora ramorum</name>
    <name type="common">Sudden oak death agent</name>
    <dbReference type="NCBI Taxonomy" id="164328"/>
    <lineage>
        <taxon>Eukaryota</taxon>
        <taxon>Sar</taxon>
        <taxon>Stramenopiles</taxon>
        <taxon>Oomycota</taxon>
        <taxon>Peronosporomycetes</taxon>
        <taxon>Peronosporales</taxon>
        <taxon>Peronosporaceae</taxon>
        <taxon>Phytophthora</taxon>
    </lineage>
</organism>
<feature type="compositionally biased region" description="Polar residues" evidence="1">
    <location>
        <begin position="178"/>
        <end position="188"/>
    </location>
</feature>
<sequence>MADEVEALKRELEALKLQLEKERKTSAAVQGDTDSPKQLAGPPRDESPKPKRRGGDAKTSAAPKEPRIYVQHAAVGTRRGKWWLRDRQVLSRAMLEEGGATLKLRETWVWSGRSVVLDKIVRIQEVEGGQEDATLEEEIVMEEEAAVTGEVVENPAARSASPRSAATVPREAQESEAAETSRSPTTTGEKAVANAVVEEEALTPQKSGKADDEVRESSAPVQPGPPVASANI</sequence>
<dbReference type="OMA" id="ARRGKWW"/>
<dbReference type="HOGENOM" id="CLU_1144501_0_0_1"/>
<feature type="compositionally biased region" description="Low complexity" evidence="1">
    <location>
        <begin position="147"/>
        <end position="166"/>
    </location>
</feature>
<evidence type="ECO:0000313" key="2">
    <source>
        <dbReference type="EnsemblProtists" id="Phyra77057"/>
    </source>
</evidence>
<reference evidence="3" key="1">
    <citation type="journal article" date="2006" name="Science">
        <title>Phytophthora genome sequences uncover evolutionary origins and mechanisms of pathogenesis.</title>
        <authorList>
            <person name="Tyler B.M."/>
            <person name="Tripathy S."/>
            <person name="Zhang X."/>
            <person name="Dehal P."/>
            <person name="Jiang R.H."/>
            <person name="Aerts A."/>
            <person name="Arredondo F.D."/>
            <person name="Baxter L."/>
            <person name="Bensasson D."/>
            <person name="Beynon J.L."/>
            <person name="Chapman J."/>
            <person name="Damasceno C.M."/>
            <person name="Dorrance A.E."/>
            <person name="Dou D."/>
            <person name="Dickerman A.W."/>
            <person name="Dubchak I.L."/>
            <person name="Garbelotto M."/>
            <person name="Gijzen M."/>
            <person name="Gordon S.G."/>
            <person name="Govers F."/>
            <person name="Grunwald N.J."/>
            <person name="Huang W."/>
            <person name="Ivors K.L."/>
            <person name="Jones R.W."/>
            <person name="Kamoun S."/>
            <person name="Krampis K."/>
            <person name="Lamour K.H."/>
            <person name="Lee M.K."/>
            <person name="McDonald W.H."/>
            <person name="Medina M."/>
            <person name="Meijer H.J."/>
            <person name="Nordberg E.K."/>
            <person name="Maclean D.J."/>
            <person name="Ospina-Giraldo M.D."/>
            <person name="Morris P.F."/>
            <person name="Phuntumart V."/>
            <person name="Putnam N.H."/>
            <person name="Rash S."/>
            <person name="Rose J.K."/>
            <person name="Sakihama Y."/>
            <person name="Salamov A.A."/>
            <person name="Savidor A."/>
            <person name="Scheuring C.F."/>
            <person name="Smith B.M."/>
            <person name="Sobral B.W."/>
            <person name="Terry A."/>
            <person name="Torto-Alalibo T.A."/>
            <person name="Win J."/>
            <person name="Xu Z."/>
            <person name="Zhang H."/>
            <person name="Grigoriev I.V."/>
            <person name="Rokhsar D.S."/>
            <person name="Boore J.L."/>
        </authorList>
    </citation>
    <scope>NUCLEOTIDE SEQUENCE [LARGE SCALE GENOMIC DNA]</scope>
    <source>
        <strain evidence="3">Pr102</strain>
    </source>
</reference>
<dbReference type="EnsemblProtists" id="Phyra77057">
    <property type="protein sequence ID" value="Phyra77057"/>
    <property type="gene ID" value="Phyra77057"/>
</dbReference>
<dbReference type="EMBL" id="DS566019">
    <property type="status" value="NOT_ANNOTATED_CDS"/>
    <property type="molecule type" value="Genomic_DNA"/>
</dbReference>